<keyword evidence="3 4" id="KW-0326">Glycosidase</keyword>
<protein>
    <recommendedName>
        <fullName evidence="1">chitinase</fullName>
        <ecNumber evidence="1">3.2.1.14</ecNumber>
    </recommendedName>
</protein>
<keyword evidence="8" id="KW-1185">Reference proteome</keyword>
<sequence>MKNVDQAYNVIDVSFMTTMTPGAIPTFTPQASDFIQQIEYQHSWGHKVLLSLGGATANIKMALSQQQTFENQIKTYVNEYGIDGIDIDLEGSSITAGDNEKVIVQSLINLKQYYSTQNKTFYISLAPEFPYLRGATGGYVSYINDLKGYYDWVNPQFYNQFGDGISVEAADHDAMPYLPWWLTNDNTQYKGEFLYLITKYIANGGGINNFVQIPADKLVIGLPATPNAAGSGYATNADIKKAYELLVNNHVNARGLMTWAVNYDAKNNWNFANAFKETWGKQ</sequence>
<dbReference type="AlphaFoldDB" id="A0A0H3XML3"/>
<dbReference type="GO" id="GO:0008843">
    <property type="term" value="F:endochitinase activity"/>
    <property type="evidence" value="ECO:0007669"/>
    <property type="project" value="UniProtKB-EC"/>
</dbReference>
<reference evidence="8" key="2">
    <citation type="submission" date="2015-06" db="EMBL/GenBank/DDBJ databases">
        <title>Complete genome sequence of Spiroplasma eriocheiris TDA-040725-5 (DSM 21848).</title>
        <authorList>
            <person name="Lo W.-S."/>
            <person name="Kuo C.-H."/>
        </authorList>
    </citation>
    <scope>NUCLEOTIDE SEQUENCE [LARGE SCALE GENOMIC DNA]</scope>
    <source>
        <strain evidence="8">TDA-040725-5</strain>
    </source>
</reference>
<evidence type="ECO:0000256" key="3">
    <source>
        <dbReference type="ARBA" id="ARBA00023295"/>
    </source>
</evidence>
<dbReference type="EMBL" id="CP011856">
    <property type="protein sequence ID" value="AKM54202.1"/>
    <property type="molecule type" value="Genomic_DNA"/>
</dbReference>
<dbReference type="SUPFAM" id="SSF51445">
    <property type="entry name" value="(Trans)glycosidases"/>
    <property type="match status" value="1"/>
</dbReference>
<dbReference type="EC" id="3.2.1.14" evidence="1"/>
<evidence type="ECO:0000256" key="4">
    <source>
        <dbReference type="RuleBase" id="RU000489"/>
    </source>
</evidence>
<evidence type="ECO:0000313" key="7">
    <source>
        <dbReference type="EMBL" id="AKM54202.1"/>
    </source>
</evidence>
<reference evidence="7 8" key="1">
    <citation type="journal article" date="2015" name="Genome Biol. Evol.">
        <title>Found and Lost: The Fates of Horizontally Acquired Genes in Arthropod-Symbiotic Spiroplasma.</title>
        <authorList>
            <person name="Lo W.S."/>
            <person name="Gasparich G.E."/>
            <person name="Kuo C.H."/>
        </authorList>
    </citation>
    <scope>NUCLEOTIDE SEQUENCE [LARGE SCALE GENOMIC DNA]</scope>
    <source>
        <strain evidence="8">TDA-040725-5</strain>
    </source>
</reference>
<dbReference type="PROSITE" id="PS01095">
    <property type="entry name" value="GH18_1"/>
    <property type="match status" value="1"/>
</dbReference>
<dbReference type="PANTHER" id="PTHR45708">
    <property type="entry name" value="ENDOCHITINASE"/>
    <property type="match status" value="1"/>
</dbReference>
<dbReference type="Pfam" id="PF00704">
    <property type="entry name" value="Glyco_hydro_18"/>
    <property type="match status" value="1"/>
</dbReference>
<dbReference type="STRING" id="315358.SERIO_v1c06320"/>
<dbReference type="InterPro" id="IPR001579">
    <property type="entry name" value="Glyco_hydro_18_chit_AS"/>
</dbReference>
<evidence type="ECO:0000256" key="1">
    <source>
        <dbReference type="ARBA" id="ARBA00012729"/>
    </source>
</evidence>
<evidence type="ECO:0000256" key="5">
    <source>
        <dbReference type="RuleBase" id="RU004453"/>
    </source>
</evidence>
<organism evidence="7 8">
    <name type="scientific">Spiroplasma eriocheiris</name>
    <dbReference type="NCBI Taxonomy" id="315358"/>
    <lineage>
        <taxon>Bacteria</taxon>
        <taxon>Bacillati</taxon>
        <taxon>Mycoplasmatota</taxon>
        <taxon>Mollicutes</taxon>
        <taxon>Entomoplasmatales</taxon>
        <taxon>Spiroplasmataceae</taxon>
        <taxon>Spiroplasma</taxon>
    </lineage>
</organism>
<dbReference type="GO" id="GO:0005975">
    <property type="term" value="P:carbohydrate metabolic process"/>
    <property type="evidence" value="ECO:0007669"/>
    <property type="project" value="InterPro"/>
</dbReference>
<feature type="domain" description="GH18" evidence="6">
    <location>
        <begin position="1"/>
        <end position="282"/>
    </location>
</feature>
<dbReference type="PANTHER" id="PTHR45708:SF49">
    <property type="entry name" value="ENDOCHITINASE"/>
    <property type="match status" value="1"/>
</dbReference>
<dbReference type="InterPro" id="IPR017853">
    <property type="entry name" value="GH"/>
</dbReference>
<accession>A0A0H3XML3</accession>
<dbReference type="RefSeq" id="WP_053040828.1">
    <property type="nucleotide sequence ID" value="NZ_CP011856.1"/>
</dbReference>
<gene>
    <name evidence="7" type="ORF">SERIO_v1c06320</name>
</gene>
<dbReference type="Proteomes" id="UP000035661">
    <property type="component" value="Chromosome"/>
</dbReference>
<keyword evidence="2 4" id="KW-0378">Hydrolase</keyword>
<dbReference type="InterPro" id="IPR050542">
    <property type="entry name" value="Glycosyl_Hydrlase18_Chitinase"/>
</dbReference>
<dbReference type="PATRIC" id="fig|743698.3.peg.633"/>
<dbReference type="KEGG" id="seri:SERIO_v1c06320"/>
<evidence type="ECO:0000313" key="8">
    <source>
        <dbReference type="Proteomes" id="UP000035661"/>
    </source>
</evidence>
<dbReference type="InterPro" id="IPR001223">
    <property type="entry name" value="Glyco_hydro18_cat"/>
</dbReference>
<comment type="similarity">
    <text evidence="5">Belongs to the glycosyl hydrolase 18 family.</text>
</comment>
<proteinExistence type="inferred from homology"/>
<dbReference type="Gene3D" id="3.20.20.80">
    <property type="entry name" value="Glycosidases"/>
    <property type="match status" value="1"/>
</dbReference>
<dbReference type="PROSITE" id="PS51910">
    <property type="entry name" value="GH18_2"/>
    <property type="match status" value="1"/>
</dbReference>
<evidence type="ECO:0000256" key="2">
    <source>
        <dbReference type="ARBA" id="ARBA00022801"/>
    </source>
</evidence>
<name>A0A0H3XML3_9MOLU</name>
<evidence type="ECO:0000259" key="6">
    <source>
        <dbReference type="PROSITE" id="PS51910"/>
    </source>
</evidence>